<protein>
    <submittedName>
        <fullName evidence="2">DUF2868 domain-containing protein</fullName>
    </submittedName>
</protein>
<proteinExistence type="predicted"/>
<evidence type="ECO:0000313" key="2">
    <source>
        <dbReference type="EMBL" id="QRQ80755.1"/>
    </source>
</evidence>
<dbReference type="InterPro" id="IPR021296">
    <property type="entry name" value="DUF2868"/>
</dbReference>
<feature type="transmembrane region" description="Helical" evidence="1">
    <location>
        <begin position="68"/>
        <end position="93"/>
    </location>
</feature>
<dbReference type="RefSeq" id="WP_230338041.1">
    <property type="nucleotide sequence ID" value="NZ_CP069798.1"/>
</dbReference>
<dbReference type="Proteomes" id="UP000653156">
    <property type="component" value="Chromosome"/>
</dbReference>
<reference evidence="2" key="1">
    <citation type="submission" date="2021-02" db="EMBL/GenBank/DDBJ databases">
        <title>Neisseriaceae sp. 26B isolated from the cloaca of a Common Toad-headed Turtle (Mesoclemmys nasuta).</title>
        <authorList>
            <person name="Spergser J."/>
            <person name="Busse H.-J."/>
        </authorList>
    </citation>
    <scope>NUCLEOTIDE SEQUENCE</scope>
    <source>
        <strain evidence="2">26B</strain>
    </source>
</reference>
<keyword evidence="1" id="KW-0472">Membrane</keyword>
<sequence length="457" mass="50300">MILNPQQQLAELVRLLQTRGHVFVADPQPITEVLRHDPTPVAERLLKRAELIDSDRALHRRLQRTQAYWRLLLLAASVLLFAAGFSATMALMAAENINFFYVLMSVLGLNTLMLLLWLLLTLMPGRLPGGVAANPALWLRGRDAVTQAVVHLYADNAHSPAMRWYAGKTSHRLWLCSLGGIWLALWLMLLVRQYSFNWESTLLSSDSLVALVAALAWLPEKLGFAVPDAQAVIHSRSAADGAAAKLWGSLLVGSVLCYGLLPRGLAWLLCALMARRQSGRLPLEKPYYQHIIQQWQHKVVDADRVAEAAAVAAPPLRLSEAPKWAVLLDAPWVDEYWYRNVLGQDWLNKGVADERSAQAALLADLNAHAAQLLLGVRAASVPDRGVLRQLDALAQAAQGGVVVQLLADSAQTRSGSLNDTLAQWHAALQARQIAWLDPAAHAQQQRLPENTVAESQS</sequence>
<dbReference type="KEGG" id="ptes:JQU52_08265"/>
<dbReference type="Pfam" id="PF11067">
    <property type="entry name" value="DUF2868"/>
    <property type="match status" value="1"/>
</dbReference>
<gene>
    <name evidence="2" type="ORF">JQU52_08265</name>
</gene>
<dbReference type="EMBL" id="CP069798">
    <property type="protein sequence ID" value="QRQ80755.1"/>
    <property type="molecule type" value="Genomic_DNA"/>
</dbReference>
<dbReference type="AlphaFoldDB" id="A0A892ZBU9"/>
<keyword evidence="1" id="KW-0812">Transmembrane</keyword>
<keyword evidence="1" id="KW-1133">Transmembrane helix</keyword>
<evidence type="ECO:0000313" key="3">
    <source>
        <dbReference type="Proteomes" id="UP000653156"/>
    </source>
</evidence>
<accession>A0A892ZBU9</accession>
<evidence type="ECO:0000256" key="1">
    <source>
        <dbReference type="SAM" id="Phobius"/>
    </source>
</evidence>
<feature type="transmembrane region" description="Helical" evidence="1">
    <location>
        <begin position="173"/>
        <end position="191"/>
    </location>
</feature>
<feature type="transmembrane region" description="Helical" evidence="1">
    <location>
        <begin position="246"/>
        <end position="270"/>
    </location>
</feature>
<keyword evidence="3" id="KW-1185">Reference proteome</keyword>
<organism evidence="2 3">
    <name type="scientific">Paralysiella testudinis</name>
    <dbReference type="NCBI Taxonomy" id="2809020"/>
    <lineage>
        <taxon>Bacteria</taxon>
        <taxon>Pseudomonadati</taxon>
        <taxon>Pseudomonadota</taxon>
        <taxon>Betaproteobacteria</taxon>
        <taxon>Neisseriales</taxon>
        <taxon>Neisseriaceae</taxon>
        <taxon>Paralysiella</taxon>
    </lineage>
</organism>
<name>A0A892ZBU9_9NEIS</name>
<feature type="transmembrane region" description="Helical" evidence="1">
    <location>
        <begin position="99"/>
        <end position="120"/>
    </location>
</feature>